<dbReference type="InterPro" id="IPR051458">
    <property type="entry name" value="Cyt/Met_Dipeptidase"/>
</dbReference>
<dbReference type="PANTHER" id="PTHR43270:SF12">
    <property type="entry name" value="SUCCINYL-DIAMINOPIMELATE DESUCCINYLASE"/>
    <property type="match status" value="1"/>
</dbReference>
<evidence type="ECO:0000256" key="2">
    <source>
        <dbReference type="ARBA" id="ARBA00022723"/>
    </source>
</evidence>
<dbReference type="SUPFAM" id="SSF53187">
    <property type="entry name" value="Zn-dependent exopeptidases"/>
    <property type="match status" value="1"/>
</dbReference>
<keyword evidence="2" id="KW-0479">Metal-binding</keyword>
<dbReference type="InterPro" id="IPR011650">
    <property type="entry name" value="Peptidase_M20_dimer"/>
</dbReference>
<evidence type="ECO:0000313" key="6">
    <source>
        <dbReference type="Proteomes" id="UP001157126"/>
    </source>
</evidence>
<dbReference type="Gene3D" id="3.40.630.10">
    <property type="entry name" value="Zn peptidases"/>
    <property type="match status" value="1"/>
</dbReference>
<keyword evidence="1" id="KW-0645">Protease</keyword>
<dbReference type="Proteomes" id="UP001157126">
    <property type="component" value="Unassembled WGS sequence"/>
</dbReference>
<sequence>MAHVAALRAQDGTPPVSIRFFVEGEEEVGSESLPALLSRYADRLECDAIVIADSANWAIGTPSLTTTLRGNVRFTVTTRALDHGLHSGLFGGPVPDGITAMCRLLATLHTDAGDVAVEGLTATDDLGVDYPEDTLRTDSGILDGVDLIGTGSLASRLWTKPAITVVGIDAPAVDVAANLLSPSCRAKVSVRIAPEQDPHQAFEALKVHLESHAPWGVHVEVELEDAGAGFTASTQGPVVAAANAALEAAWQTDPTVVGLGASIPFISEFAETFPDAAILITGVEDPDTRAHGPDESLHLAEFEKVCLAEALLLDQLGRLDDVAPAS</sequence>
<dbReference type="InterPro" id="IPR002933">
    <property type="entry name" value="Peptidase_M20"/>
</dbReference>
<organism evidence="5 6">
    <name type="scientific">Mobilicoccus caccae</name>
    <dbReference type="NCBI Taxonomy" id="1859295"/>
    <lineage>
        <taxon>Bacteria</taxon>
        <taxon>Bacillati</taxon>
        <taxon>Actinomycetota</taxon>
        <taxon>Actinomycetes</taxon>
        <taxon>Micrococcales</taxon>
        <taxon>Dermatophilaceae</taxon>
        <taxon>Mobilicoccus</taxon>
    </lineage>
</organism>
<keyword evidence="3" id="KW-0378">Hydrolase</keyword>
<evidence type="ECO:0000256" key="3">
    <source>
        <dbReference type="ARBA" id="ARBA00022801"/>
    </source>
</evidence>
<protein>
    <recommendedName>
        <fullName evidence="4">Peptidase M20 dimerisation domain-containing protein</fullName>
    </recommendedName>
</protein>
<dbReference type="Pfam" id="PF07687">
    <property type="entry name" value="M20_dimer"/>
    <property type="match status" value="1"/>
</dbReference>
<dbReference type="PANTHER" id="PTHR43270">
    <property type="entry name" value="BETA-ALA-HIS DIPEPTIDASE"/>
    <property type="match status" value="1"/>
</dbReference>
<gene>
    <name evidence="5" type="ORF">GCM10025883_18830</name>
</gene>
<proteinExistence type="predicted"/>
<comment type="caution">
    <text evidence="5">The sequence shown here is derived from an EMBL/GenBank/DDBJ whole genome shotgun (WGS) entry which is preliminary data.</text>
</comment>
<accession>A0ABQ6IRE3</accession>
<feature type="domain" description="Peptidase M20 dimerisation" evidence="4">
    <location>
        <begin position="67"/>
        <end position="216"/>
    </location>
</feature>
<evidence type="ECO:0000259" key="4">
    <source>
        <dbReference type="Pfam" id="PF07687"/>
    </source>
</evidence>
<keyword evidence="6" id="KW-1185">Reference proteome</keyword>
<dbReference type="EMBL" id="BSUO01000001">
    <property type="protein sequence ID" value="GMA39838.1"/>
    <property type="molecule type" value="Genomic_DNA"/>
</dbReference>
<evidence type="ECO:0000256" key="1">
    <source>
        <dbReference type="ARBA" id="ARBA00022670"/>
    </source>
</evidence>
<evidence type="ECO:0000313" key="5">
    <source>
        <dbReference type="EMBL" id="GMA39838.1"/>
    </source>
</evidence>
<dbReference type="Pfam" id="PF01546">
    <property type="entry name" value="Peptidase_M20"/>
    <property type="match status" value="1"/>
</dbReference>
<name>A0ABQ6IRE3_9MICO</name>
<dbReference type="NCBIfam" id="NF005914">
    <property type="entry name" value="PRK07907.1"/>
    <property type="match status" value="1"/>
</dbReference>
<reference evidence="6" key="1">
    <citation type="journal article" date="2019" name="Int. J. Syst. Evol. Microbiol.">
        <title>The Global Catalogue of Microorganisms (GCM) 10K type strain sequencing project: providing services to taxonomists for standard genome sequencing and annotation.</title>
        <authorList>
            <consortium name="The Broad Institute Genomics Platform"/>
            <consortium name="The Broad Institute Genome Sequencing Center for Infectious Disease"/>
            <person name="Wu L."/>
            <person name="Ma J."/>
        </authorList>
    </citation>
    <scope>NUCLEOTIDE SEQUENCE [LARGE SCALE GENOMIC DNA]</scope>
    <source>
        <strain evidence="6">NBRC 113072</strain>
    </source>
</reference>
<dbReference type="Gene3D" id="3.30.70.360">
    <property type="match status" value="1"/>
</dbReference>